<name>A0A397VF24_9GLOM</name>
<evidence type="ECO:0000313" key="1">
    <source>
        <dbReference type="EMBL" id="RIB20592.1"/>
    </source>
</evidence>
<dbReference type="EMBL" id="QKWP01000409">
    <property type="protein sequence ID" value="RIB20592.1"/>
    <property type="molecule type" value="Genomic_DNA"/>
</dbReference>
<keyword evidence="2" id="KW-1185">Reference proteome</keyword>
<gene>
    <name evidence="1" type="ORF">C2G38_2178903</name>
</gene>
<organism evidence="1 2">
    <name type="scientific">Gigaspora rosea</name>
    <dbReference type="NCBI Taxonomy" id="44941"/>
    <lineage>
        <taxon>Eukaryota</taxon>
        <taxon>Fungi</taxon>
        <taxon>Fungi incertae sedis</taxon>
        <taxon>Mucoromycota</taxon>
        <taxon>Glomeromycotina</taxon>
        <taxon>Glomeromycetes</taxon>
        <taxon>Diversisporales</taxon>
        <taxon>Gigasporaceae</taxon>
        <taxon>Gigaspora</taxon>
    </lineage>
</organism>
<evidence type="ECO:0000313" key="2">
    <source>
        <dbReference type="Proteomes" id="UP000266673"/>
    </source>
</evidence>
<sequence length="160" mass="18020">MLNYVKEITSFNRCIKDLYGCCWELGTVDEKDDAAQVGILWLRRDAYELSAIVDVDCESDIKESGTESVVAPLPSNSVRRECSQEMCLQDFSFKSLRLVTERKSRTSGSRRSQRGGVSGTTDSEFEAINSYTPNINGVTRKELKLCIIKNRLVSQQNLAH</sequence>
<protein>
    <submittedName>
        <fullName evidence="1">Uncharacterized protein</fullName>
    </submittedName>
</protein>
<dbReference type="Proteomes" id="UP000266673">
    <property type="component" value="Unassembled WGS sequence"/>
</dbReference>
<dbReference type="AlphaFoldDB" id="A0A397VF24"/>
<reference evidence="1 2" key="1">
    <citation type="submission" date="2018-06" db="EMBL/GenBank/DDBJ databases">
        <title>Comparative genomics reveals the genomic features of Rhizophagus irregularis, R. cerebriforme, R. diaphanum and Gigaspora rosea, and their symbiotic lifestyle signature.</title>
        <authorList>
            <person name="Morin E."/>
            <person name="San Clemente H."/>
            <person name="Chen E.C.H."/>
            <person name="De La Providencia I."/>
            <person name="Hainaut M."/>
            <person name="Kuo A."/>
            <person name="Kohler A."/>
            <person name="Murat C."/>
            <person name="Tang N."/>
            <person name="Roy S."/>
            <person name="Loubradou J."/>
            <person name="Henrissat B."/>
            <person name="Grigoriev I.V."/>
            <person name="Corradi N."/>
            <person name="Roux C."/>
            <person name="Martin F.M."/>
        </authorList>
    </citation>
    <scope>NUCLEOTIDE SEQUENCE [LARGE SCALE GENOMIC DNA]</scope>
    <source>
        <strain evidence="1 2">DAOM 194757</strain>
    </source>
</reference>
<comment type="caution">
    <text evidence="1">The sequence shown here is derived from an EMBL/GenBank/DDBJ whole genome shotgun (WGS) entry which is preliminary data.</text>
</comment>
<proteinExistence type="predicted"/>
<accession>A0A397VF24</accession>